<protein>
    <recommendedName>
        <fullName evidence="4">Antitoxin</fullName>
    </recommendedName>
</protein>
<evidence type="ECO:0008006" key="4">
    <source>
        <dbReference type="Google" id="ProtNLM"/>
    </source>
</evidence>
<dbReference type="EMBL" id="JBHSFN010000002">
    <property type="protein sequence ID" value="MFC4585441.1"/>
    <property type="molecule type" value="Genomic_DNA"/>
</dbReference>
<keyword evidence="3" id="KW-1185">Reference proteome</keyword>
<organism evidence="2 3">
    <name type="scientific">Sphaerisporangium corydalis</name>
    <dbReference type="NCBI Taxonomy" id="1441875"/>
    <lineage>
        <taxon>Bacteria</taxon>
        <taxon>Bacillati</taxon>
        <taxon>Actinomycetota</taxon>
        <taxon>Actinomycetes</taxon>
        <taxon>Streptosporangiales</taxon>
        <taxon>Streptosporangiaceae</taxon>
        <taxon>Sphaerisporangium</taxon>
    </lineage>
</organism>
<dbReference type="Proteomes" id="UP001595891">
    <property type="component" value="Unassembled WGS sequence"/>
</dbReference>
<comment type="caution">
    <text evidence="2">The sequence shown here is derived from an EMBL/GenBank/DDBJ whole genome shotgun (WGS) entry which is preliminary data.</text>
</comment>
<gene>
    <name evidence="2" type="ORF">ACFO8L_05135</name>
</gene>
<sequence length="84" mass="9321">MIRVNGAHKDGPDRCRVNRTTVARVRAAVAVIVESERQRRRAEGLMHCWHLSRADLDEAAQALGTPPVSDEEWNAIQDGRGHPG</sequence>
<feature type="region of interest" description="Disordered" evidence="1">
    <location>
        <begin position="65"/>
        <end position="84"/>
    </location>
</feature>
<evidence type="ECO:0000256" key="1">
    <source>
        <dbReference type="SAM" id="MobiDB-lite"/>
    </source>
</evidence>
<proteinExistence type="predicted"/>
<reference evidence="3" key="1">
    <citation type="journal article" date="2019" name="Int. J. Syst. Evol. Microbiol.">
        <title>The Global Catalogue of Microorganisms (GCM) 10K type strain sequencing project: providing services to taxonomists for standard genome sequencing and annotation.</title>
        <authorList>
            <consortium name="The Broad Institute Genomics Platform"/>
            <consortium name="The Broad Institute Genome Sequencing Center for Infectious Disease"/>
            <person name="Wu L."/>
            <person name="Ma J."/>
        </authorList>
    </citation>
    <scope>NUCLEOTIDE SEQUENCE [LARGE SCALE GENOMIC DNA]</scope>
    <source>
        <strain evidence="3">CCUG 49560</strain>
    </source>
</reference>
<name>A0ABV9E7E5_9ACTN</name>
<accession>A0ABV9E7E5</accession>
<evidence type="ECO:0000313" key="2">
    <source>
        <dbReference type="EMBL" id="MFC4585441.1"/>
    </source>
</evidence>
<evidence type="ECO:0000313" key="3">
    <source>
        <dbReference type="Proteomes" id="UP001595891"/>
    </source>
</evidence>
<dbReference type="RefSeq" id="WP_262843028.1">
    <property type="nucleotide sequence ID" value="NZ_JANZYP010000015.1"/>
</dbReference>